<sequence>MLMNEQNRASFLSEIAQQLGREVRHAPEAAAAPVNDHPQTRLTDKTQDELCQAFMEFASTQKVKCVLSRPEGLIGDLVALCDEYGGAPVVISGDVRLKELGITDALKESYQAYEWDPANGEENIHMAEKAKIGIVYAEAGLTESGGVVLFSAPERGRSVSLLPETSVFVLRKSTILPRVAQIAQRLHKMAEAGERMPSCINLIGGPSSTADIELIKVFGVHGPVHAAYVVLEDC</sequence>
<feature type="domain" description="LUD" evidence="1">
    <location>
        <begin position="46"/>
        <end position="230"/>
    </location>
</feature>
<dbReference type="Gene3D" id="3.40.50.10420">
    <property type="entry name" value="NagB/RpiA/CoA transferase-like"/>
    <property type="match status" value="1"/>
</dbReference>
<evidence type="ECO:0000259" key="1">
    <source>
        <dbReference type="Pfam" id="PF02589"/>
    </source>
</evidence>
<dbReference type="AlphaFoldDB" id="A0A2X4UB80"/>
<dbReference type="PANTHER" id="PTHR43682:SF1">
    <property type="entry name" value="LACTATE UTILIZATION PROTEIN C"/>
    <property type="match status" value="1"/>
</dbReference>
<dbReference type="PANTHER" id="PTHR43682">
    <property type="entry name" value="LACTATE UTILIZATION PROTEIN C"/>
    <property type="match status" value="1"/>
</dbReference>
<dbReference type="InterPro" id="IPR037171">
    <property type="entry name" value="NagB/RpiA_transferase-like"/>
</dbReference>
<dbReference type="RefSeq" id="WP_232054852.1">
    <property type="nucleotide sequence ID" value="NZ_LR698987.1"/>
</dbReference>
<dbReference type="KEGG" id="lri:NCTC12151_00749"/>
<evidence type="ECO:0000313" key="3">
    <source>
        <dbReference type="Proteomes" id="UP000249005"/>
    </source>
</evidence>
<reference evidence="2 3" key="1">
    <citation type="submission" date="2018-06" db="EMBL/GenBank/DDBJ databases">
        <authorList>
            <consortium name="Pathogen Informatics"/>
            <person name="Doyle S."/>
        </authorList>
    </citation>
    <scope>NUCLEOTIDE SEQUENCE [LARGE SCALE GENOMIC DNA]</scope>
    <source>
        <strain evidence="2 3">NCTC12151</strain>
    </source>
</reference>
<organism evidence="2 3">
    <name type="scientific">Leminorella richardii</name>
    <dbReference type="NCBI Taxonomy" id="158841"/>
    <lineage>
        <taxon>Bacteria</taxon>
        <taxon>Pseudomonadati</taxon>
        <taxon>Pseudomonadota</taxon>
        <taxon>Gammaproteobacteria</taxon>
        <taxon>Enterobacterales</taxon>
        <taxon>Budviciaceae</taxon>
        <taxon>Leminorella</taxon>
    </lineage>
</organism>
<dbReference type="InterPro" id="IPR003741">
    <property type="entry name" value="LUD_dom"/>
</dbReference>
<accession>A0A2X4UB80</accession>
<evidence type="ECO:0000313" key="2">
    <source>
        <dbReference type="EMBL" id="SQI36413.1"/>
    </source>
</evidence>
<keyword evidence="3" id="KW-1185">Reference proteome</keyword>
<dbReference type="Proteomes" id="UP000249005">
    <property type="component" value="Chromosome 1"/>
</dbReference>
<protein>
    <submittedName>
        <fullName evidence="2">Lactate utilization protein C</fullName>
    </submittedName>
</protein>
<proteinExistence type="predicted"/>
<dbReference type="InterPro" id="IPR024185">
    <property type="entry name" value="FTHF_cligase-like_sf"/>
</dbReference>
<gene>
    <name evidence="2" type="primary">lutC</name>
    <name evidence="2" type="ORF">NCTC12151_00749</name>
</gene>
<name>A0A2X4UB80_9GAMM</name>
<dbReference type="Pfam" id="PF02589">
    <property type="entry name" value="LUD_dom"/>
    <property type="match status" value="1"/>
</dbReference>
<dbReference type="SUPFAM" id="SSF100950">
    <property type="entry name" value="NagB/RpiA/CoA transferase-like"/>
    <property type="match status" value="1"/>
</dbReference>
<dbReference type="EMBL" id="LS483470">
    <property type="protein sequence ID" value="SQI36413.1"/>
    <property type="molecule type" value="Genomic_DNA"/>
</dbReference>